<dbReference type="Proteomes" id="UP000245845">
    <property type="component" value="Unassembled WGS sequence"/>
</dbReference>
<comment type="caution">
    <text evidence="1">The sequence shown here is derived from an EMBL/GenBank/DDBJ whole genome shotgun (WGS) entry which is preliminary data.</text>
</comment>
<proteinExistence type="predicted"/>
<protein>
    <recommendedName>
        <fullName evidence="3">HPr family phosphocarrier protein</fullName>
    </recommendedName>
</protein>
<dbReference type="RefSeq" id="WP_109733948.1">
    <property type="nucleotide sequence ID" value="NZ_BAAACK010000013.1"/>
</dbReference>
<dbReference type="AlphaFoldDB" id="A0A2Y9BMD0"/>
<accession>A0A2Y9BMD0</accession>
<evidence type="ECO:0000313" key="2">
    <source>
        <dbReference type="Proteomes" id="UP000245845"/>
    </source>
</evidence>
<gene>
    <name evidence="1" type="ORF">A8806_12522</name>
</gene>
<evidence type="ECO:0000313" key="1">
    <source>
        <dbReference type="EMBL" id="PWJ18367.1"/>
    </source>
</evidence>
<keyword evidence="2" id="KW-1185">Reference proteome</keyword>
<evidence type="ECO:0008006" key="3">
    <source>
        <dbReference type="Google" id="ProtNLM"/>
    </source>
</evidence>
<sequence length="86" mass="10044">MTTYEIHLDTVQNFSDYIYMLEHFSFRGMIRAGKCYMEPGDLISLFECALGDTFLLQINCGDRDELDALEEYLRQTGLLLEYRCIA</sequence>
<name>A0A2Y9BMD0_9FIRM</name>
<organism evidence="1 2">
    <name type="scientific">Faecalicatena orotica</name>
    <dbReference type="NCBI Taxonomy" id="1544"/>
    <lineage>
        <taxon>Bacteria</taxon>
        <taxon>Bacillati</taxon>
        <taxon>Bacillota</taxon>
        <taxon>Clostridia</taxon>
        <taxon>Lachnospirales</taxon>
        <taxon>Lachnospiraceae</taxon>
        <taxon>Faecalicatena</taxon>
    </lineage>
</organism>
<dbReference type="OrthoDB" id="2086938at2"/>
<dbReference type="EMBL" id="QGDL01000025">
    <property type="protein sequence ID" value="PWJ18367.1"/>
    <property type="molecule type" value="Genomic_DNA"/>
</dbReference>
<reference evidence="1 2" key="1">
    <citation type="submission" date="2018-05" db="EMBL/GenBank/DDBJ databases">
        <title>The Hungate 1000. A catalogue of reference genomes from the rumen microbiome.</title>
        <authorList>
            <person name="Kelly W."/>
        </authorList>
    </citation>
    <scope>NUCLEOTIDE SEQUENCE [LARGE SCALE GENOMIC DNA]</scope>
    <source>
        <strain evidence="1 2">NLAE-zl-C242</strain>
    </source>
</reference>